<evidence type="ECO:0000256" key="13">
    <source>
        <dbReference type="ARBA" id="ARBA00033986"/>
    </source>
</evidence>
<evidence type="ECO:0000256" key="11">
    <source>
        <dbReference type="ARBA" id="ARBA00023180"/>
    </source>
</evidence>
<dbReference type="InterPro" id="IPR012132">
    <property type="entry name" value="GMC_OxRdtase"/>
</dbReference>
<dbReference type="GO" id="GO:0005576">
    <property type="term" value="C:extracellular region"/>
    <property type="evidence" value="ECO:0007669"/>
    <property type="project" value="UniProtKB-SubCell"/>
</dbReference>
<comment type="subunit">
    <text evidence="4">Monomer.</text>
</comment>
<dbReference type="PANTHER" id="PTHR11552:SF201">
    <property type="entry name" value="GLUCOSE-METHANOL-CHOLINE OXIDOREDUCTASE N-TERMINAL DOMAIN-CONTAINING PROTEIN"/>
    <property type="match status" value="1"/>
</dbReference>
<evidence type="ECO:0000256" key="3">
    <source>
        <dbReference type="ARBA" id="ARBA00010790"/>
    </source>
</evidence>
<dbReference type="Pfam" id="PF05199">
    <property type="entry name" value="GMC_oxred_C"/>
    <property type="match status" value="1"/>
</dbReference>
<protein>
    <recommendedName>
        <fullName evidence="5">pyranose dehydrogenase (acceptor)</fullName>
        <ecNumber evidence="5">1.1.99.29</ecNumber>
    </recommendedName>
</protein>
<evidence type="ECO:0000256" key="5">
    <source>
        <dbReference type="ARBA" id="ARBA00013177"/>
    </source>
</evidence>
<evidence type="ECO:0000256" key="7">
    <source>
        <dbReference type="ARBA" id="ARBA00022630"/>
    </source>
</evidence>
<feature type="active site" description="Proton donor" evidence="18">
    <location>
        <position position="526"/>
    </location>
</feature>
<dbReference type="Gene3D" id="3.50.50.60">
    <property type="entry name" value="FAD/NAD(P)-binding domain"/>
    <property type="match status" value="1"/>
</dbReference>
<feature type="domain" description="Glucose-methanol-choline oxidoreductase C-terminal" evidence="22">
    <location>
        <begin position="446"/>
        <end position="579"/>
    </location>
</feature>
<comment type="function">
    <text evidence="12">Catalyzes the single-oxidation or sequential double oxidation reaction of carbohydrates primarily at carbon-2 and/or carbon-3 with the concomitant reduction of the flavin. The enzyme exhibits a broad sugar substrate specificity, oxidizing different aldopyranoses to the corresponding C-1, C-2, C-3 or C-1,2, C-2,3 and C-3,4 (di)dehydro sugars with substrate-specific regioselectivity. Accepts only a narrow range of electron acceptors such as substituted benzoquinones and complexed metal ions and reacts extremely slowly with O(2) as acceptor. May play a role in the natural recycling of plant matter by oxidizing all major monosaccharides in lignocellulose and by reducing quinone compounds or reactive radical species generated during lignin depolymerization.</text>
</comment>
<dbReference type="SUPFAM" id="SSF51905">
    <property type="entry name" value="FAD/NAD(P)-binding domain"/>
    <property type="match status" value="1"/>
</dbReference>
<comment type="catalytic activity">
    <reaction evidence="17">
        <text>a pyranoside + acceptor = a pyranosid-3,4-diulose + reduced acceptor.</text>
        <dbReference type="EC" id="1.1.99.29"/>
    </reaction>
</comment>
<dbReference type="EC" id="1.1.99.29" evidence="5"/>
<dbReference type="SUPFAM" id="SSF54373">
    <property type="entry name" value="FAD-linked reductases, C-terminal domain"/>
    <property type="match status" value="1"/>
</dbReference>
<evidence type="ECO:0000256" key="19">
    <source>
        <dbReference type="PIRSR" id="PIRSR000137-2"/>
    </source>
</evidence>
<dbReference type="PANTHER" id="PTHR11552">
    <property type="entry name" value="GLUCOSE-METHANOL-CHOLINE GMC OXIDOREDUCTASE"/>
    <property type="match status" value="1"/>
</dbReference>
<dbReference type="Pfam" id="PF00732">
    <property type="entry name" value="GMC_oxred_N"/>
    <property type="match status" value="1"/>
</dbReference>
<comment type="catalytic activity">
    <reaction evidence="14">
        <text>pyranose + acceptor = pyranos-2,3-diulose + reduced acceptor.</text>
        <dbReference type="EC" id="1.1.99.29"/>
    </reaction>
</comment>
<dbReference type="GO" id="GO:0050660">
    <property type="term" value="F:flavin adenine dinucleotide binding"/>
    <property type="evidence" value="ECO:0007669"/>
    <property type="project" value="InterPro"/>
</dbReference>
<comment type="subcellular location">
    <subcellularLocation>
        <location evidence="2">Secreted</location>
    </subcellularLocation>
</comment>
<keyword evidence="8 20" id="KW-0732">Signal</keyword>
<keyword evidence="10" id="KW-0560">Oxidoreductase</keyword>
<keyword evidence="24" id="KW-1185">Reference proteome</keyword>
<evidence type="ECO:0000256" key="17">
    <source>
        <dbReference type="ARBA" id="ARBA00034059"/>
    </source>
</evidence>
<evidence type="ECO:0000256" key="2">
    <source>
        <dbReference type="ARBA" id="ARBA00004613"/>
    </source>
</evidence>
<dbReference type="EMBL" id="JACGCI010000042">
    <property type="protein sequence ID" value="KAF6752847.1"/>
    <property type="molecule type" value="Genomic_DNA"/>
</dbReference>
<name>A0A8H6HV19_9AGAR</name>
<accession>A0A8H6HV19</accession>
<evidence type="ECO:0000313" key="23">
    <source>
        <dbReference type="EMBL" id="KAF6752847.1"/>
    </source>
</evidence>
<comment type="catalytic activity">
    <reaction evidence="16">
        <text>a pyranoside + acceptor = a pyranosid-3-ulose + reduced acceptor.</text>
        <dbReference type="EC" id="1.1.99.29"/>
    </reaction>
</comment>
<feature type="binding site" evidence="19">
    <location>
        <position position="119"/>
    </location>
    <ligand>
        <name>FAD</name>
        <dbReference type="ChEBI" id="CHEBI:57692"/>
    </ligand>
</feature>
<dbReference type="GO" id="GO:0033718">
    <property type="term" value="F:pyranose dehydrogenase (acceptor) activity"/>
    <property type="evidence" value="ECO:0007669"/>
    <property type="project" value="UniProtKB-EC"/>
</dbReference>
<evidence type="ECO:0000256" key="12">
    <source>
        <dbReference type="ARBA" id="ARBA00024699"/>
    </source>
</evidence>
<dbReference type="InterPro" id="IPR000172">
    <property type="entry name" value="GMC_OxRdtase_N"/>
</dbReference>
<evidence type="ECO:0000256" key="6">
    <source>
        <dbReference type="ARBA" id="ARBA00022525"/>
    </source>
</evidence>
<proteinExistence type="inferred from homology"/>
<evidence type="ECO:0000256" key="14">
    <source>
        <dbReference type="ARBA" id="ARBA00034010"/>
    </source>
</evidence>
<evidence type="ECO:0000256" key="18">
    <source>
        <dbReference type="PIRSR" id="PIRSR000137-1"/>
    </source>
</evidence>
<dbReference type="Proteomes" id="UP000521943">
    <property type="component" value="Unassembled WGS sequence"/>
</dbReference>
<dbReference type="AlphaFoldDB" id="A0A8H6HV19"/>
<organism evidence="23 24">
    <name type="scientific">Ephemerocybe angulata</name>
    <dbReference type="NCBI Taxonomy" id="980116"/>
    <lineage>
        <taxon>Eukaryota</taxon>
        <taxon>Fungi</taxon>
        <taxon>Dikarya</taxon>
        <taxon>Basidiomycota</taxon>
        <taxon>Agaricomycotina</taxon>
        <taxon>Agaricomycetes</taxon>
        <taxon>Agaricomycetidae</taxon>
        <taxon>Agaricales</taxon>
        <taxon>Agaricineae</taxon>
        <taxon>Psathyrellaceae</taxon>
        <taxon>Ephemerocybe</taxon>
    </lineage>
</organism>
<feature type="chain" id="PRO_5034933543" description="pyranose dehydrogenase (acceptor)" evidence="20">
    <location>
        <begin position="23"/>
        <end position="609"/>
    </location>
</feature>
<reference evidence="23 24" key="1">
    <citation type="submission" date="2020-07" db="EMBL/GenBank/DDBJ databases">
        <title>Comparative genomics of pyrophilous fungi reveals a link between fire events and developmental genes.</title>
        <authorList>
            <consortium name="DOE Joint Genome Institute"/>
            <person name="Steindorff A.S."/>
            <person name="Carver A."/>
            <person name="Calhoun S."/>
            <person name="Stillman K."/>
            <person name="Liu H."/>
            <person name="Lipzen A."/>
            <person name="Pangilinan J."/>
            <person name="Labutti K."/>
            <person name="Bruns T.D."/>
            <person name="Grigoriev I.V."/>
        </authorList>
    </citation>
    <scope>NUCLEOTIDE SEQUENCE [LARGE SCALE GENOMIC DNA]</scope>
    <source>
        <strain evidence="23 24">CBS 144469</strain>
    </source>
</reference>
<evidence type="ECO:0000256" key="20">
    <source>
        <dbReference type="SAM" id="SignalP"/>
    </source>
</evidence>
<comment type="catalytic activity">
    <reaction evidence="13">
        <text>pyranose + acceptor = pyranos-2-ulose + reduced acceptor.</text>
        <dbReference type="EC" id="1.1.99.29"/>
    </reaction>
</comment>
<evidence type="ECO:0000313" key="24">
    <source>
        <dbReference type="Proteomes" id="UP000521943"/>
    </source>
</evidence>
<evidence type="ECO:0000256" key="4">
    <source>
        <dbReference type="ARBA" id="ARBA00011245"/>
    </source>
</evidence>
<evidence type="ECO:0000256" key="9">
    <source>
        <dbReference type="ARBA" id="ARBA00022827"/>
    </source>
</evidence>
<evidence type="ECO:0000259" key="21">
    <source>
        <dbReference type="Pfam" id="PF00732"/>
    </source>
</evidence>
<comment type="similarity">
    <text evidence="3">Belongs to the GMC oxidoreductase family.</text>
</comment>
<dbReference type="InterPro" id="IPR036188">
    <property type="entry name" value="FAD/NAD-bd_sf"/>
</dbReference>
<feature type="active site" description="Proton acceptor" evidence="18">
    <location>
        <position position="570"/>
    </location>
</feature>
<evidence type="ECO:0000256" key="15">
    <source>
        <dbReference type="ARBA" id="ARBA00034029"/>
    </source>
</evidence>
<dbReference type="PIRSF" id="PIRSF000137">
    <property type="entry name" value="Alcohol_oxidase"/>
    <property type="match status" value="1"/>
</dbReference>
<comment type="cofactor">
    <cofactor evidence="1 19">
        <name>FAD</name>
        <dbReference type="ChEBI" id="CHEBI:57692"/>
    </cofactor>
</comment>
<comment type="catalytic activity">
    <reaction evidence="15">
        <text>pyranose + acceptor = pyranos-3-ulose + reduced acceptor.</text>
        <dbReference type="EC" id="1.1.99.29"/>
    </reaction>
</comment>
<keyword evidence="7" id="KW-0285">Flavoprotein</keyword>
<evidence type="ECO:0000259" key="22">
    <source>
        <dbReference type="Pfam" id="PF05199"/>
    </source>
</evidence>
<sequence>MARLYAAVALITQLIRIVPTSAVIVDSLSALPKTKYDFVVVGGGNAGAVVANRLTENPRWNVLIIEAGPTHEDVFNTRVPGYVARLQQSPYDWNYTTIPQPGMNGRPIAIPRGHILGGTSTINGMFYTRCSSSDYNRWAKLTGDQGWSWNKILPYILKHEKWTAPADGHSDEGQYDPQYHGTDGNTFVSIAGAPQAIDVPMMKAAEELGGVFSYRQDMNSGNALGLGWTQLTVGHGERSSSATGYLGPKYITRKNLHVLVGHRAIQILKTATHKGVPSLRTVKFVAEDDPKGLVHEITASKELILSAGVIATPQLLLLSGIGDPKGLQSLGIKTVVNLPGVGKNMTDQPLVFLQWALGINGTVDATPQLDQEWLAEWNATKTGPLSAIGINQLGWLRIPEDSSIWSEYEDPSSGKNTAHIELSFTGGAFYPKPGSTITGVAIALQPHSRGSLNLSTTSPFDHPLIDMGFLNSDFDIFTMREGIAALKRFFDAPAWKEYKLKLVSPYPDDIEGQNEFIRHTASSAVHAVGTAGMSAKTASFGVVDPELKLKKAHGLRIVDASVMPYVPAGHTQAPVYAIAERAGDLIKADWPDSLSMISDTSNISHISAG</sequence>
<dbReference type="InterPro" id="IPR007867">
    <property type="entry name" value="GMC_OxRtase_C"/>
</dbReference>
<evidence type="ECO:0000256" key="1">
    <source>
        <dbReference type="ARBA" id="ARBA00001974"/>
    </source>
</evidence>
<evidence type="ECO:0000256" key="8">
    <source>
        <dbReference type="ARBA" id="ARBA00022729"/>
    </source>
</evidence>
<dbReference type="OrthoDB" id="269227at2759"/>
<evidence type="ECO:0000256" key="16">
    <source>
        <dbReference type="ARBA" id="ARBA00034050"/>
    </source>
</evidence>
<comment type="caution">
    <text evidence="23">The sequence shown here is derived from an EMBL/GenBank/DDBJ whole genome shotgun (WGS) entry which is preliminary data.</text>
</comment>
<keyword evidence="11" id="KW-0325">Glycoprotein</keyword>
<gene>
    <name evidence="23" type="ORF">DFP72DRAFT_441980</name>
</gene>
<keyword evidence="6" id="KW-0964">Secreted</keyword>
<feature type="domain" description="Glucose-methanol-choline oxidoreductase N-terminal" evidence="21">
    <location>
        <begin position="36"/>
        <end position="349"/>
    </location>
</feature>
<keyword evidence="9 19" id="KW-0274">FAD</keyword>
<dbReference type="Gene3D" id="3.30.560.10">
    <property type="entry name" value="Glucose Oxidase, domain 3"/>
    <property type="match status" value="1"/>
</dbReference>
<evidence type="ECO:0000256" key="10">
    <source>
        <dbReference type="ARBA" id="ARBA00023002"/>
    </source>
</evidence>
<feature type="signal peptide" evidence="20">
    <location>
        <begin position="1"/>
        <end position="22"/>
    </location>
</feature>